<comment type="caution">
    <text evidence="11">The sequence shown here is derived from an EMBL/GenBank/DDBJ whole genome shotgun (WGS) entry which is preliminary data.</text>
</comment>
<evidence type="ECO:0000256" key="7">
    <source>
        <dbReference type="ARBA" id="ARBA00023034"/>
    </source>
</evidence>
<comment type="subcellular location">
    <subcellularLocation>
        <location evidence="1">Golgi apparatus membrane</location>
        <topology evidence="1">Multi-pass membrane protein</topology>
    </subcellularLocation>
</comment>
<dbReference type="GO" id="GO:0043001">
    <property type="term" value="P:Golgi to plasma membrane protein transport"/>
    <property type="evidence" value="ECO:0007669"/>
    <property type="project" value="TreeGrafter"/>
</dbReference>
<keyword evidence="5" id="KW-0653">Protein transport</keyword>
<evidence type="ECO:0000256" key="1">
    <source>
        <dbReference type="ARBA" id="ARBA00004653"/>
    </source>
</evidence>
<sequence length="263" mass="27355">MPRRRRPPRSGALTELPPLKILSQIAALQAIYYAAALVLMFFTAAVAGNPFTLDLVFGWEAVRGDNTQGWLNGFIWCLVGGLVLPLSLTAIVQRSKLILDFALTTHFIHLVVVTLYTTPDHTLPRHTAWWLTMAISSLASFLLGSWGCRYRELQPIAFGGHGGNTTTSNNNTNGGEGGLGGAGDEEQGFITGGRGGRTKRGSRGDLGGDYEMVTMAGGSGSGGVSGGASGGASGKGHGHGRSQSTTVSQAGGLLGMGPLQKAD</sequence>
<comment type="similarity">
    <text evidence="2">Belongs to the SYS1 family.</text>
</comment>
<organism evidence="11 12">
    <name type="scientific">Neurospora tetraspora</name>
    <dbReference type="NCBI Taxonomy" id="94610"/>
    <lineage>
        <taxon>Eukaryota</taxon>
        <taxon>Fungi</taxon>
        <taxon>Dikarya</taxon>
        <taxon>Ascomycota</taxon>
        <taxon>Pezizomycotina</taxon>
        <taxon>Sordariomycetes</taxon>
        <taxon>Sordariomycetidae</taxon>
        <taxon>Sordariales</taxon>
        <taxon>Sordariaceae</taxon>
        <taxon>Neurospora</taxon>
    </lineage>
</organism>
<accession>A0AAE0JI68</accession>
<dbReference type="GO" id="GO:0034067">
    <property type="term" value="P:protein localization to Golgi apparatus"/>
    <property type="evidence" value="ECO:0007669"/>
    <property type="project" value="TreeGrafter"/>
</dbReference>
<evidence type="ECO:0000313" key="11">
    <source>
        <dbReference type="EMBL" id="KAK3348342.1"/>
    </source>
</evidence>
<feature type="region of interest" description="Disordered" evidence="9">
    <location>
        <begin position="163"/>
        <end position="263"/>
    </location>
</feature>
<keyword evidence="3" id="KW-0813">Transport</keyword>
<reference evidence="11" key="1">
    <citation type="journal article" date="2023" name="Mol. Phylogenet. Evol.">
        <title>Genome-scale phylogeny and comparative genomics of the fungal order Sordariales.</title>
        <authorList>
            <person name="Hensen N."/>
            <person name="Bonometti L."/>
            <person name="Westerberg I."/>
            <person name="Brannstrom I.O."/>
            <person name="Guillou S."/>
            <person name="Cros-Aarteil S."/>
            <person name="Calhoun S."/>
            <person name="Haridas S."/>
            <person name="Kuo A."/>
            <person name="Mondo S."/>
            <person name="Pangilinan J."/>
            <person name="Riley R."/>
            <person name="LaButti K."/>
            <person name="Andreopoulos B."/>
            <person name="Lipzen A."/>
            <person name="Chen C."/>
            <person name="Yan M."/>
            <person name="Daum C."/>
            <person name="Ng V."/>
            <person name="Clum A."/>
            <person name="Steindorff A."/>
            <person name="Ohm R.A."/>
            <person name="Martin F."/>
            <person name="Silar P."/>
            <person name="Natvig D.O."/>
            <person name="Lalanne C."/>
            <person name="Gautier V."/>
            <person name="Ament-Velasquez S.L."/>
            <person name="Kruys A."/>
            <person name="Hutchinson M.I."/>
            <person name="Powell A.J."/>
            <person name="Barry K."/>
            <person name="Miller A.N."/>
            <person name="Grigoriev I.V."/>
            <person name="Debuchy R."/>
            <person name="Gladieux P."/>
            <person name="Hiltunen Thoren M."/>
            <person name="Johannesson H."/>
        </authorList>
    </citation>
    <scope>NUCLEOTIDE SEQUENCE</scope>
    <source>
        <strain evidence="11">CBS 560.94</strain>
    </source>
</reference>
<feature type="compositionally biased region" description="Gly residues" evidence="9">
    <location>
        <begin position="217"/>
        <end position="235"/>
    </location>
</feature>
<feature type="transmembrane region" description="Helical" evidence="10">
    <location>
        <begin position="128"/>
        <end position="148"/>
    </location>
</feature>
<keyword evidence="6 10" id="KW-1133">Transmembrane helix</keyword>
<dbReference type="PANTHER" id="PTHR12952">
    <property type="entry name" value="SYS1"/>
    <property type="match status" value="1"/>
</dbReference>
<dbReference type="RefSeq" id="XP_062683424.1">
    <property type="nucleotide sequence ID" value="XM_062821397.1"/>
</dbReference>
<keyword evidence="7" id="KW-0333">Golgi apparatus</keyword>
<dbReference type="GO" id="GO:0006895">
    <property type="term" value="P:Golgi to endosome transport"/>
    <property type="evidence" value="ECO:0007669"/>
    <property type="project" value="TreeGrafter"/>
</dbReference>
<feature type="transmembrane region" description="Helical" evidence="10">
    <location>
        <begin position="30"/>
        <end position="53"/>
    </location>
</feature>
<feature type="transmembrane region" description="Helical" evidence="10">
    <location>
        <begin position="73"/>
        <end position="92"/>
    </location>
</feature>
<evidence type="ECO:0000256" key="8">
    <source>
        <dbReference type="ARBA" id="ARBA00023136"/>
    </source>
</evidence>
<feature type="transmembrane region" description="Helical" evidence="10">
    <location>
        <begin position="97"/>
        <end position="116"/>
    </location>
</feature>
<dbReference type="EMBL" id="JAUEPP010000003">
    <property type="protein sequence ID" value="KAK3348342.1"/>
    <property type="molecule type" value="Genomic_DNA"/>
</dbReference>
<dbReference type="Proteomes" id="UP001278500">
    <property type="component" value="Unassembled WGS sequence"/>
</dbReference>
<dbReference type="PANTHER" id="PTHR12952:SF0">
    <property type="entry name" value="PROTEIN SYS1 HOMOLOG"/>
    <property type="match status" value="1"/>
</dbReference>
<dbReference type="InterPro" id="IPR019185">
    <property type="entry name" value="Integral_membrane_SYS1-rel"/>
</dbReference>
<reference evidence="11" key="2">
    <citation type="submission" date="2023-06" db="EMBL/GenBank/DDBJ databases">
        <authorList>
            <consortium name="Lawrence Berkeley National Laboratory"/>
            <person name="Haridas S."/>
            <person name="Hensen N."/>
            <person name="Bonometti L."/>
            <person name="Westerberg I."/>
            <person name="Brannstrom I.O."/>
            <person name="Guillou S."/>
            <person name="Cros-Aarteil S."/>
            <person name="Calhoun S."/>
            <person name="Kuo A."/>
            <person name="Mondo S."/>
            <person name="Pangilinan J."/>
            <person name="Riley R."/>
            <person name="Labutti K."/>
            <person name="Andreopoulos B."/>
            <person name="Lipzen A."/>
            <person name="Chen C."/>
            <person name="Yanf M."/>
            <person name="Daum C."/>
            <person name="Ng V."/>
            <person name="Clum A."/>
            <person name="Steindorff A."/>
            <person name="Ohm R."/>
            <person name="Martin F."/>
            <person name="Silar P."/>
            <person name="Natvig D."/>
            <person name="Lalanne C."/>
            <person name="Gautier V."/>
            <person name="Ament-Velasquez S.L."/>
            <person name="Kruys A."/>
            <person name="Hutchinson M.I."/>
            <person name="Powell A.J."/>
            <person name="Barry K."/>
            <person name="Miller A.N."/>
            <person name="Grigoriev I.V."/>
            <person name="Debuchy R."/>
            <person name="Gladieux P."/>
            <person name="Thoren M.H."/>
            <person name="Johannesson H."/>
        </authorList>
    </citation>
    <scope>NUCLEOTIDE SEQUENCE</scope>
    <source>
        <strain evidence="11">CBS 560.94</strain>
    </source>
</reference>
<evidence type="ECO:0000256" key="6">
    <source>
        <dbReference type="ARBA" id="ARBA00022989"/>
    </source>
</evidence>
<feature type="compositionally biased region" description="Low complexity" evidence="9">
    <location>
        <begin position="164"/>
        <end position="173"/>
    </location>
</feature>
<proteinExistence type="inferred from homology"/>
<evidence type="ECO:0000313" key="12">
    <source>
        <dbReference type="Proteomes" id="UP001278500"/>
    </source>
</evidence>
<evidence type="ECO:0000256" key="5">
    <source>
        <dbReference type="ARBA" id="ARBA00022927"/>
    </source>
</evidence>
<dbReference type="GO" id="GO:0005829">
    <property type="term" value="C:cytosol"/>
    <property type="evidence" value="ECO:0007669"/>
    <property type="project" value="GOC"/>
</dbReference>
<dbReference type="GO" id="GO:0000139">
    <property type="term" value="C:Golgi membrane"/>
    <property type="evidence" value="ECO:0007669"/>
    <property type="project" value="UniProtKB-SubCell"/>
</dbReference>
<protein>
    <submittedName>
        <fullName evidence="11">Integral membrane protein S linking to the trans Golgi network-domain-containing protein</fullName>
    </submittedName>
</protein>
<dbReference type="AlphaFoldDB" id="A0AAE0JI68"/>
<keyword evidence="8 10" id="KW-0472">Membrane</keyword>
<dbReference type="GO" id="GO:0005802">
    <property type="term" value="C:trans-Golgi network"/>
    <property type="evidence" value="ECO:0007669"/>
    <property type="project" value="TreeGrafter"/>
</dbReference>
<gene>
    <name evidence="11" type="ORF">B0H65DRAFT_173200</name>
</gene>
<evidence type="ECO:0000256" key="9">
    <source>
        <dbReference type="SAM" id="MobiDB-lite"/>
    </source>
</evidence>
<evidence type="ECO:0000256" key="3">
    <source>
        <dbReference type="ARBA" id="ARBA00022448"/>
    </source>
</evidence>
<evidence type="ECO:0000256" key="10">
    <source>
        <dbReference type="SAM" id="Phobius"/>
    </source>
</evidence>
<name>A0AAE0JI68_9PEZI</name>
<keyword evidence="4 10" id="KW-0812">Transmembrane</keyword>
<keyword evidence="12" id="KW-1185">Reference proteome</keyword>
<evidence type="ECO:0000256" key="2">
    <source>
        <dbReference type="ARBA" id="ARBA00008160"/>
    </source>
</evidence>
<dbReference type="GeneID" id="87858551"/>
<dbReference type="Pfam" id="PF09801">
    <property type="entry name" value="SYS1"/>
    <property type="match status" value="1"/>
</dbReference>
<evidence type="ECO:0000256" key="4">
    <source>
        <dbReference type="ARBA" id="ARBA00022692"/>
    </source>
</evidence>